<keyword evidence="1" id="KW-0472">Membrane</keyword>
<dbReference type="Pfam" id="PF04464">
    <property type="entry name" value="Glyphos_transf"/>
    <property type="match status" value="1"/>
</dbReference>
<keyword evidence="3" id="KW-1185">Reference proteome</keyword>
<protein>
    <submittedName>
        <fullName evidence="2">CDP-glycerol glycerophosphotransferase family protein</fullName>
    </submittedName>
</protein>
<dbReference type="SUPFAM" id="SSF53756">
    <property type="entry name" value="UDP-Glycosyltransferase/glycogen phosphorylase"/>
    <property type="match status" value="1"/>
</dbReference>
<evidence type="ECO:0000313" key="3">
    <source>
        <dbReference type="Proteomes" id="UP001526225"/>
    </source>
</evidence>
<feature type="transmembrane region" description="Helical" evidence="1">
    <location>
        <begin position="52"/>
        <end position="70"/>
    </location>
</feature>
<name>A0ABT3E3F2_9LACO</name>
<dbReference type="EMBL" id="JAOZFE010000002">
    <property type="protein sequence ID" value="MCW0952939.1"/>
    <property type="molecule type" value="Genomic_DNA"/>
</dbReference>
<gene>
    <name evidence="2" type="ORF">OIT44_02490</name>
</gene>
<comment type="caution">
    <text evidence="2">The sequence shown here is derived from an EMBL/GenBank/DDBJ whole genome shotgun (WGS) entry which is preliminary data.</text>
</comment>
<dbReference type="Proteomes" id="UP001526225">
    <property type="component" value="Unassembled WGS sequence"/>
</dbReference>
<proteinExistence type="predicted"/>
<dbReference type="InterPro" id="IPR043149">
    <property type="entry name" value="TagF_N"/>
</dbReference>
<accession>A0ABT3E3F2</accession>
<dbReference type="InterPro" id="IPR007554">
    <property type="entry name" value="Glycerophosphate_synth"/>
</dbReference>
<keyword evidence="1" id="KW-1133">Transmembrane helix</keyword>
<reference evidence="2 3" key="1">
    <citation type="submission" date="2022-10" db="EMBL/GenBank/DDBJ databases">
        <title>Weissella fermenti sp. nov., isolated from fermented cabbage.</title>
        <authorList>
            <person name="Lee J.K."/>
            <person name="Baek J.H."/>
            <person name="Choi D.G."/>
            <person name="Kim J.M."/>
            <person name="Jeon C.O."/>
        </authorList>
    </citation>
    <scope>NUCLEOTIDE SEQUENCE [LARGE SCALE GENOMIC DNA]</scope>
    <source>
        <strain evidence="2 3">KACC 18534</strain>
    </source>
</reference>
<evidence type="ECO:0000313" key="2">
    <source>
        <dbReference type="EMBL" id="MCW0952939.1"/>
    </source>
</evidence>
<organism evidence="2 3">
    <name type="scientific">Weissella ceti</name>
    <dbReference type="NCBI Taxonomy" id="759620"/>
    <lineage>
        <taxon>Bacteria</taxon>
        <taxon>Bacillati</taxon>
        <taxon>Bacillota</taxon>
        <taxon>Bacilli</taxon>
        <taxon>Lactobacillales</taxon>
        <taxon>Lactobacillaceae</taxon>
        <taxon>Weissella</taxon>
    </lineage>
</organism>
<sequence>MAQYLKLISRKNDNVILTKKKSILGIRNDCISNVDFQEREIYDVFYEDGRVYTINKLTYLLMMFFPMLFVTRKNRFMVFPYGRGHKKLSISILPDNGKKFHHYLMEYFAYSAGRFLKCFWENPILIFEKYANYAEDSAYLVYKKFREVHPDIPVYYVMKRDSRDIGKFKDDDHIILFGTMKHFIFLVACKMFVSTEGKGHSYFWGDRNGLIPRTIKLKPFIFLQHGVIGFKKIDYIFNAKSVYGPDLFVASSDFEKQIIDQELGYGESHNKKVIVTGLPRFDKIITDKSKQKYTTFFYTWRPWLESKTIEEQLNSDYAKHIRNIAQRAQKDSSIKIILHPKMISLMRSEVDAFPSVFINTDETSIKSVFDQTKLLVTDYSSVAWEAYYRNIPVIFDMFDQNMYESIVGSYLDLNHVPFGLKLDVLNNWQTVVNYNYVLSEKDAQQKHMYFKYSDKDNTDRCVAHILNYYRDN</sequence>
<keyword evidence="1" id="KW-0812">Transmembrane</keyword>
<evidence type="ECO:0000256" key="1">
    <source>
        <dbReference type="SAM" id="Phobius"/>
    </source>
</evidence>
<dbReference type="Gene3D" id="3.40.50.11820">
    <property type="match status" value="1"/>
</dbReference>
<dbReference type="RefSeq" id="WP_213408222.1">
    <property type="nucleotide sequence ID" value="NZ_CP074441.1"/>
</dbReference>